<accession>A0A3M2J488</accession>
<dbReference type="SUPFAM" id="SSF159894">
    <property type="entry name" value="YgaC/TfoX-N like"/>
    <property type="match status" value="1"/>
</dbReference>
<dbReference type="EMBL" id="RFFI01000088">
    <property type="protein sequence ID" value="RMI06886.1"/>
    <property type="molecule type" value="Genomic_DNA"/>
</dbReference>
<evidence type="ECO:0000313" key="2">
    <source>
        <dbReference type="EMBL" id="RMI06886.1"/>
    </source>
</evidence>
<dbReference type="Gene3D" id="3.30.1460.30">
    <property type="entry name" value="YgaC/TfoX-N like chaperone"/>
    <property type="match status" value="1"/>
</dbReference>
<dbReference type="RefSeq" id="WP_122150204.1">
    <property type="nucleotide sequence ID" value="NZ_RFFI01000088.1"/>
</dbReference>
<sequence>MARSDLLARIRAHLVAEPGLRVAPMFGGVSVFLDDAMVASVRANGDLLVRVAGERHDELAARPGASWAVMGRGRRMGRGWLTVDAGALDRDEELAGWLDLAREHHRSVSRG</sequence>
<dbReference type="OrthoDB" id="2643438at2"/>
<reference evidence="2 3" key="1">
    <citation type="submission" date="2018-10" db="EMBL/GenBank/DDBJ databases">
        <title>Isolation, diversity and antifungal activity of actinobacteria from wheat.</title>
        <authorList>
            <person name="Han C."/>
        </authorList>
    </citation>
    <scope>NUCLEOTIDE SEQUENCE [LARGE SCALE GENOMIC DNA]</scope>
    <source>
        <strain evidence="2 3">NEAU-YY56</strain>
    </source>
</reference>
<dbReference type="InterPro" id="IPR007076">
    <property type="entry name" value="TfoX_N"/>
</dbReference>
<evidence type="ECO:0000259" key="1">
    <source>
        <dbReference type="Pfam" id="PF04993"/>
    </source>
</evidence>
<name>A0A3M2J488_9CELL</name>
<protein>
    <submittedName>
        <fullName evidence="2">TfoX family protein</fullName>
    </submittedName>
</protein>
<organism evidence="2 3">
    <name type="scientific">Cellulomonas triticagri</name>
    <dbReference type="NCBI Taxonomy" id="2483352"/>
    <lineage>
        <taxon>Bacteria</taxon>
        <taxon>Bacillati</taxon>
        <taxon>Actinomycetota</taxon>
        <taxon>Actinomycetes</taxon>
        <taxon>Micrococcales</taxon>
        <taxon>Cellulomonadaceae</taxon>
        <taxon>Cellulomonas</taxon>
    </lineage>
</organism>
<dbReference type="Proteomes" id="UP000269289">
    <property type="component" value="Unassembled WGS sequence"/>
</dbReference>
<proteinExistence type="predicted"/>
<evidence type="ECO:0000313" key="3">
    <source>
        <dbReference type="Proteomes" id="UP000269289"/>
    </source>
</evidence>
<gene>
    <name evidence="2" type="ORF">EBM89_14720</name>
</gene>
<comment type="caution">
    <text evidence="2">The sequence shown here is derived from an EMBL/GenBank/DDBJ whole genome shotgun (WGS) entry which is preliminary data.</text>
</comment>
<keyword evidence="3" id="KW-1185">Reference proteome</keyword>
<feature type="domain" description="TfoX N-terminal" evidence="1">
    <location>
        <begin position="22"/>
        <end position="103"/>
    </location>
</feature>
<dbReference type="AlphaFoldDB" id="A0A3M2J488"/>
<dbReference type="Pfam" id="PF04993">
    <property type="entry name" value="TfoX_N"/>
    <property type="match status" value="1"/>
</dbReference>